<dbReference type="AlphaFoldDB" id="A0A2I0JQE3"/>
<name>A0A2I0JQE3_PUNGR</name>
<evidence type="ECO:0000313" key="1">
    <source>
        <dbReference type="EMBL" id="PKI58120.1"/>
    </source>
</evidence>
<proteinExistence type="predicted"/>
<accession>A0A2I0JQE3</accession>
<comment type="caution">
    <text evidence="1">The sequence shown here is derived from an EMBL/GenBank/DDBJ whole genome shotgun (WGS) entry which is preliminary data.</text>
</comment>
<reference evidence="1 2" key="1">
    <citation type="submission" date="2017-11" db="EMBL/GenBank/DDBJ databases">
        <title>De-novo sequencing of pomegranate (Punica granatum L.) genome.</title>
        <authorList>
            <person name="Akparov Z."/>
            <person name="Amiraslanov A."/>
            <person name="Hajiyeva S."/>
            <person name="Abbasov M."/>
            <person name="Kaur K."/>
            <person name="Hamwieh A."/>
            <person name="Solovyev V."/>
            <person name="Salamov A."/>
            <person name="Braich B."/>
            <person name="Kosarev P."/>
            <person name="Mahmoud A."/>
            <person name="Hajiyev E."/>
            <person name="Babayeva S."/>
            <person name="Izzatullayeva V."/>
            <person name="Mammadov A."/>
            <person name="Mammadov A."/>
            <person name="Sharifova S."/>
            <person name="Ojaghi J."/>
            <person name="Eynullazada K."/>
            <person name="Bayramov B."/>
            <person name="Abdulazimova A."/>
            <person name="Shahmuradov I."/>
        </authorList>
    </citation>
    <scope>NUCLEOTIDE SEQUENCE [LARGE SCALE GENOMIC DNA]</scope>
    <source>
        <strain evidence="2">cv. AG2017</strain>
        <tissue evidence="1">Leaf</tissue>
    </source>
</reference>
<evidence type="ECO:0000313" key="2">
    <source>
        <dbReference type="Proteomes" id="UP000233551"/>
    </source>
</evidence>
<keyword evidence="2" id="KW-1185">Reference proteome</keyword>
<sequence length="125" mass="14267">MRAVGSKRERRAEGVRRWASCGRVTGRAEGFIPARERDRAEVFFFSGRIRELSESEIPRECVLSVSVDQLRKKNPSCEFSSKPRERKRELACTGAVGVCRERRRRCRSEQCMRAGVRFAGSGQEA</sequence>
<dbReference type="EMBL" id="PGOL01001441">
    <property type="protein sequence ID" value="PKI58120.1"/>
    <property type="molecule type" value="Genomic_DNA"/>
</dbReference>
<dbReference type="Proteomes" id="UP000233551">
    <property type="component" value="Unassembled WGS sequence"/>
</dbReference>
<protein>
    <submittedName>
        <fullName evidence="1">Uncharacterized protein</fullName>
    </submittedName>
</protein>
<organism evidence="1 2">
    <name type="scientific">Punica granatum</name>
    <name type="common">Pomegranate</name>
    <dbReference type="NCBI Taxonomy" id="22663"/>
    <lineage>
        <taxon>Eukaryota</taxon>
        <taxon>Viridiplantae</taxon>
        <taxon>Streptophyta</taxon>
        <taxon>Embryophyta</taxon>
        <taxon>Tracheophyta</taxon>
        <taxon>Spermatophyta</taxon>
        <taxon>Magnoliopsida</taxon>
        <taxon>eudicotyledons</taxon>
        <taxon>Gunneridae</taxon>
        <taxon>Pentapetalae</taxon>
        <taxon>rosids</taxon>
        <taxon>malvids</taxon>
        <taxon>Myrtales</taxon>
        <taxon>Lythraceae</taxon>
        <taxon>Punica</taxon>
    </lineage>
</organism>
<gene>
    <name evidence="1" type="ORF">CRG98_021499</name>
</gene>